<protein>
    <submittedName>
        <fullName evidence="1">Uncharacterized protein</fullName>
    </submittedName>
</protein>
<dbReference type="Proteomes" id="UP000001542">
    <property type="component" value="Unassembled WGS sequence"/>
</dbReference>
<evidence type="ECO:0000313" key="1">
    <source>
        <dbReference type="EMBL" id="EAX75207.1"/>
    </source>
</evidence>
<feature type="non-terminal residue" evidence="1">
    <location>
        <position position="1"/>
    </location>
</feature>
<keyword evidence="2" id="KW-1185">Reference proteome</keyword>
<dbReference type="AlphaFoldDB" id="A2H5W0"/>
<dbReference type="VEuPathDB" id="TrichDB:TVAG_236260"/>
<dbReference type="EMBL" id="DS126767">
    <property type="protein sequence ID" value="EAX75207.1"/>
    <property type="molecule type" value="Genomic_DNA"/>
</dbReference>
<organism evidence="1 2">
    <name type="scientific">Trichomonas vaginalis (strain ATCC PRA-98 / G3)</name>
    <dbReference type="NCBI Taxonomy" id="412133"/>
    <lineage>
        <taxon>Eukaryota</taxon>
        <taxon>Metamonada</taxon>
        <taxon>Parabasalia</taxon>
        <taxon>Trichomonadida</taxon>
        <taxon>Trichomonadidae</taxon>
        <taxon>Trichomonas</taxon>
    </lineage>
</organism>
<dbReference type="InParanoid" id="A2H5W0"/>
<dbReference type="VEuPathDB" id="TrichDB:TVAGG3_0943310"/>
<proteinExistence type="predicted"/>
<gene>
    <name evidence="1" type="ORF">TVAG_236260</name>
</gene>
<accession>A2H5W0</accession>
<reference evidence="1" key="1">
    <citation type="submission" date="2006-10" db="EMBL/GenBank/DDBJ databases">
        <authorList>
            <person name="Amadeo P."/>
            <person name="Zhao Q."/>
            <person name="Wortman J."/>
            <person name="Fraser-Liggett C."/>
            <person name="Carlton J."/>
        </authorList>
    </citation>
    <scope>NUCLEOTIDE SEQUENCE</scope>
    <source>
        <strain evidence="1">G3</strain>
    </source>
</reference>
<reference evidence="1" key="2">
    <citation type="journal article" date="2007" name="Science">
        <title>Draft genome sequence of the sexually transmitted pathogen Trichomonas vaginalis.</title>
        <authorList>
            <person name="Carlton J.M."/>
            <person name="Hirt R.P."/>
            <person name="Silva J.C."/>
            <person name="Delcher A.L."/>
            <person name="Schatz M."/>
            <person name="Zhao Q."/>
            <person name="Wortman J.R."/>
            <person name="Bidwell S.L."/>
            <person name="Alsmark U.C.M."/>
            <person name="Besteiro S."/>
            <person name="Sicheritz-Ponten T."/>
            <person name="Noel C.J."/>
            <person name="Dacks J.B."/>
            <person name="Foster P.G."/>
            <person name="Simillion C."/>
            <person name="Van de Peer Y."/>
            <person name="Miranda-Saavedra D."/>
            <person name="Barton G.J."/>
            <person name="Westrop G.D."/>
            <person name="Mueller S."/>
            <person name="Dessi D."/>
            <person name="Fiori P.L."/>
            <person name="Ren Q."/>
            <person name="Paulsen I."/>
            <person name="Zhang H."/>
            <person name="Bastida-Corcuera F.D."/>
            <person name="Simoes-Barbosa A."/>
            <person name="Brown M.T."/>
            <person name="Hayes R.D."/>
            <person name="Mukherjee M."/>
            <person name="Okumura C.Y."/>
            <person name="Schneider R."/>
            <person name="Smith A.J."/>
            <person name="Vanacova S."/>
            <person name="Villalvazo M."/>
            <person name="Haas B.J."/>
            <person name="Pertea M."/>
            <person name="Feldblyum T.V."/>
            <person name="Utterback T.R."/>
            <person name="Shu C.L."/>
            <person name="Osoegawa K."/>
            <person name="de Jong P.J."/>
            <person name="Hrdy I."/>
            <person name="Horvathova L."/>
            <person name="Zubacova Z."/>
            <person name="Dolezal P."/>
            <person name="Malik S.B."/>
            <person name="Logsdon J.M. Jr."/>
            <person name="Henze K."/>
            <person name="Gupta A."/>
            <person name="Wang C.C."/>
            <person name="Dunne R.L."/>
            <person name="Upcroft J.A."/>
            <person name="Upcroft P."/>
            <person name="White O."/>
            <person name="Salzberg S.L."/>
            <person name="Tang P."/>
            <person name="Chiu C.-H."/>
            <person name="Lee Y.-S."/>
            <person name="Embley T.M."/>
            <person name="Coombs G.H."/>
            <person name="Mottram J.C."/>
            <person name="Tachezy J."/>
            <person name="Fraser-Liggett C.M."/>
            <person name="Johnson P.J."/>
        </authorList>
    </citation>
    <scope>NUCLEOTIDE SEQUENCE [LARGE SCALE GENOMIC DNA]</scope>
    <source>
        <strain evidence="1">G3</strain>
    </source>
</reference>
<sequence length="162" mass="18267">NPEETFKLSAELGGPSNPTFSFRELTLEEDKTIKNAIELLKLGNVYNTSFWDYPEATSEFVRVLSSNNNLMPIVEAYAYDHFGCALTRTPMHFAPFLIAGVQCNFPIEIGETFDAALISLSTKQREDFEKVMALKLDKDKSMKTFLSNKCDLEATLKELHGN</sequence>
<evidence type="ECO:0000313" key="2">
    <source>
        <dbReference type="Proteomes" id="UP000001542"/>
    </source>
</evidence>
<name>A2H5W0_TRIV3</name>